<dbReference type="SUPFAM" id="SSF51735">
    <property type="entry name" value="NAD(P)-binding Rossmann-fold domains"/>
    <property type="match status" value="1"/>
</dbReference>
<keyword evidence="5" id="KW-0560">Oxidoreductase</keyword>
<proteinExistence type="inferred from homology"/>
<evidence type="ECO:0000313" key="8">
    <source>
        <dbReference type="EMBL" id="GLL10516.1"/>
    </source>
</evidence>
<keyword evidence="3 6" id="KW-0479">Metal-binding</keyword>
<evidence type="ECO:0000313" key="9">
    <source>
        <dbReference type="Proteomes" id="UP001143463"/>
    </source>
</evidence>
<accession>A0A9W6KYU4</accession>
<evidence type="ECO:0000256" key="6">
    <source>
        <dbReference type="RuleBase" id="RU361277"/>
    </source>
</evidence>
<evidence type="ECO:0000256" key="2">
    <source>
        <dbReference type="ARBA" id="ARBA00008072"/>
    </source>
</evidence>
<dbReference type="InterPro" id="IPR020843">
    <property type="entry name" value="ER"/>
</dbReference>
<evidence type="ECO:0000256" key="3">
    <source>
        <dbReference type="ARBA" id="ARBA00022723"/>
    </source>
</evidence>
<evidence type="ECO:0000259" key="7">
    <source>
        <dbReference type="SMART" id="SM00829"/>
    </source>
</evidence>
<dbReference type="SMART" id="SM00829">
    <property type="entry name" value="PKS_ER"/>
    <property type="match status" value="1"/>
</dbReference>
<keyword evidence="9" id="KW-1185">Reference proteome</keyword>
<evidence type="ECO:0000256" key="1">
    <source>
        <dbReference type="ARBA" id="ARBA00001947"/>
    </source>
</evidence>
<dbReference type="Gene3D" id="3.40.50.720">
    <property type="entry name" value="NAD(P)-binding Rossmann-like Domain"/>
    <property type="match status" value="1"/>
</dbReference>
<dbReference type="SUPFAM" id="SSF50129">
    <property type="entry name" value="GroES-like"/>
    <property type="match status" value="2"/>
</dbReference>
<dbReference type="InterPro" id="IPR002328">
    <property type="entry name" value="ADH_Zn_CS"/>
</dbReference>
<dbReference type="Proteomes" id="UP001143463">
    <property type="component" value="Unassembled WGS sequence"/>
</dbReference>
<reference evidence="8" key="1">
    <citation type="journal article" date="2014" name="Int. J. Syst. Evol. Microbiol.">
        <title>Complete genome sequence of Corynebacterium casei LMG S-19264T (=DSM 44701T), isolated from a smear-ripened cheese.</title>
        <authorList>
            <consortium name="US DOE Joint Genome Institute (JGI-PGF)"/>
            <person name="Walter F."/>
            <person name="Albersmeier A."/>
            <person name="Kalinowski J."/>
            <person name="Ruckert C."/>
        </authorList>
    </citation>
    <scope>NUCLEOTIDE SEQUENCE</scope>
    <source>
        <strain evidence="8">VKM Ac-1069</strain>
    </source>
</reference>
<dbReference type="InterPro" id="IPR011032">
    <property type="entry name" value="GroES-like_sf"/>
</dbReference>
<reference evidence="8" key="2">
    <citation type="submission" date="2023-01" db="EMBL/GenBank/DDBJ databases">
        <authorList>
            <person name="Sun Q."/>
            <person name="Evtushenko L."/>
        </authorList>
    </citation>
    <scope>NUCLEOTIDE SEQUENCE</scope>
    <source>
        <strain evidence="8">VKM Ac-1069</strain>
    </source>
</reference>
<dbReference type="Pfam" id="PF00107">
    <property type="entry name" value="ADH_zinc_N"/>
    <property type="match status" value="1"/>
</dbReference>
<comment type="caution">
    <text evidence="8">The sequence shown here is derived from an EMBL/GenBank/DDBJ whole genome shotgun (WGS) entry which is preliminary data.</text>
</comment>
<dbReference type="InterPro" id="IPR036291">
    <property type="entry name" value="NAD(P)-bd_dom_sf"/>
</dbReference>
<protein>
    <submittedName>
        <fullName evidence="8">Alcohol dehydrogenase D</fullName>
    </submittedName>
</protein>
<keyword evidence="4 6" id="KW-0862">Zinc</keyword>
<dbReference type="CDD" id="cd08279">
    <property type="entry name" value="Zn_ADH_class_III"/>
    <property type="match status" value="1"/>
</dbReference>
<comment type="similarity">
    <text evidence="2 6">Belongs to the zinc-containing alcohol dehydrogenase family.</text>
</comment>
<dbReference type="Gene3D" id="3.90.180.10">
    <property type="entry name" value="Medium-chain alcohol dehydrogenases, catalytic domain"/>
    <property type="match status" value="1"/>
</dbReference>
<sequence>MQVQASILTAPGKSWETATLDLADPKEGEVLVRVEVAGLCHSDDHLRHAGSRYPIVGGHEGAGVVEAVGAGVTHIKAGDHVLPSVVPSCGRCRYCTNGRSFLCDLGETVATGALFDGTFRYTLGSEGFGGFCLLGTFADHMVTPQESLIVMPKDVPFDVAALLSCGVPTGWGSAVYAAGARAGETVVVVGVGGVGINAVQGAALAGASHIVALDPVESRREFATTLGATHTASTVDEAADLARTLTAGTGADATIVTAGVVTSDVIDDAVAVTGKGGRIVLTGVADDPQEITINLSGTMVTSYGYSLIGALVGNCNVRHDIPKLIRLYREGKLEVEKLISKRYTVDQVQEAYDDQAAGTIIRGVLEHRH</sequence>
<dbReference type="EMBL" id="BSFQ01000005">
    <property type="protein sequence ID" value="GLL10516.1"/>
    <property type="molecule type" value="Genomic_DNA"/>
</dbReference>
<dbReference type="GO" id="GO:0008270">
    <property type="term" value="F:zinc ion binding"/>
    <property type="evidence" value="ECO:0007669"/>
    <property type="project" value="InterPro"/>
</dbReference>
<evidence type="ECO:0000256" key="5">
    <source>
        <dbReference type="ARBA" id="ARBA00023002"/>
    </source>
</evidence>
<comment type="cofactor">
    <cofactor evidence="1 6">
        <name>Zn(2+)</name>
        <dbReference type="ChEBI" id="CHEBI:29105"/>
    </cofactor>
</comment>
<dbReference type="RefSeq" id="WP_037040929.1">
    <property type="nucleotide sequence ID" value="NZ_BAAAUZ010000002.1"/>
</dbReference>
<dbReference type="PANTHER" id="PTHR43350:SF21">
    <property type="entry name" value="S-NITROSOMYCOTHIOL REDUCTASE MSCR"/>
    <property type="match status" value="1"/>
</dbReference>
<evidence type="ECO:0000256" key="4">
    <source>
        <dbReference type="ARBA" id="ARBA00022833"/>
    </source>
</evidence>
<dbReference type="AlphaFoldDB" id="A0A9W6KYU4"/>
<dbReference type="PROSITE" id="PS00059">
    <property type="entry name" value="ADH_ZINC"/>
    <property type="match status" value="1"/>
</dbReference>
<gene>
    <name evidence="8" type="primary">adhD_4</name>
    <name evidence="8" type="ORF">GCM10017577_16560</name>
</gene>
<organism evidence="8 9">
    <name type="scientific">Pseudonocardia halophobica</name>
    <dbReference type="NCBI Taxonomy" id="29401"/>
    <lineage>
        <taxon>Bacteria</taxon>
        <taxon>Bacillati</taxon>
        <taxon>Actinomycetota</taxon>
        <taxon>Actinomycetes</taxon>
        <taxon>Pseudonocardiales</taxon>
        <taxon>Pseudonocardiaceae</taxon>
        <taxon>Pseudonocardia</taxon>
    </lineage>
</organism>
<dbReference type="InterPro" id="IPR013149">
    <property type="entry name" value="ADH-like_C"/>
</dbReference>
<name>A0A9W6KYU4_9PSEU</name>
<dbReference type="InterPro" id="IPR013154">
    <property type="entry name" value="ADH-like_N"/>
</dbReference>
<dbReference type="Pfam" id="PF08240">
    <property type="entry name" value="ADH_N"/>
    <property type="match status" value="1"/>
</dbReference>
<dbReference type="PANTHER" id="PTHR43350">
    <property type="entry name" value="NAD-DEPENDENT ALCOHOL DEHYDROGENASE"/>
    <property type="match status" value="1"/>
</dbReference>
<dbReference type="GO" id="GO:0016491">
    <property type="term" value="F:oxidoreductase activity"/>
    <property type="evidence" value="ECO:0007669"/>
    <property type="project" value="UniProtKB-KW"/>
</dbReference>
<feature type="domain" description="Enoyl reductase (ER)" evidence="7">
    <location>
        <begin position="12"/>
        <end position="365"/>
    </location>
</feature>